<dbReference type="Proteomes" id="UP000583127">
    <property type="component" value="Unassembled WGS sequence"/>
</dbReference>
<reference evidence="1 2" key="1">
    <citation type="submission" date="2020-04" db="EMBL/GenBank/DDBJ databases">
        <title>Paraburkholderia sp. G-4-1-8 isolated from soil.</title>
        <authorList>
            <person name="Dahal R.H."/>
        </authorList>
    </citation>
    <scope>NUCLEOTIDE SEQUENCE [LARGE SCALE GENOMIC DNA]</scope>
    <source>
        <strain evidence="1 2">G-4-1-8</strain>
    </source>
</reference>
<dbReference type="EMBL" id="JABBFZ010000004">
    <property type="protein sequence ID" value="NML30994.1"/>
    <property type="molecule type" value="Genomic_DNA"/>
</dbReference>
<comment type="caution">
    <text evidence="1">The sequence shown here is derived from an EMBL/GenBank/DDBJ whole genome shotgun (WGS) entry which is preliminary data.</text>
</comment>
<evidence type="ECO:0000313" key="1">
    <source>
        <dbReference type="EMBL" id="NML30994.1"/>
    </source>
</evidence>
<dbReference type="AlphaFoldDB" id="A0A7X9X4C5"/>
<dbReference type="RefSeq" id="WP_169497279.1">
    <property type="nucleotide sequence ID" value="NZ_JABBFZ010000004.1"/>
</dbReference>
<evidence type="ECO:0000313" key="2">
    <source>
        <dbReference type="Proteomes" id="UP000583127"/>
    </source>
</evidence>
<keyword evidence="2" id="KW-1185">Reference proteome</keyword>
<accession>A0A7X9X4C5</accession>
<protein>
    <submittedName>
        <fullName evidence="1">Uncharacterized protein</fullName>
    </submittedName>
</protein>
<organism evidence="1 2">
    <name type="scientific">Paraburkholderia antibiotica</name>
    <dbReference type="NCBI Taxonomy" id="2728839"/>
    <lineage>
        <taxon>Bacteria</taxon>
        <taxon>Pseudomonadati</taxon>
        <taxon>Pseudomonadota</taxon>
        <taxon>Betaproteobacteria</taxon>
        <taxon>Burkholderiales</taxon>
        <taxon>Burkholderiaceae</taxon>
        <taxon>Paraburkholderia</taxon>
    </lineage>
</organism>
<proteinExistence type="predicted"/>
<name>A0A7X9X4C5_9BURK</name>
<gene>
    <name evidence="1" type="ORF">HHL14_09115</name>
</gene>
<sequence>MDKLKESDYFHDWNINALAVRDRHKLIVMLEYDGKHATATFREGLHNPLPAHRAVCCPRCSGGEDAGTSITVLFEP</sequence>